<feature type="transmembrane region" description="Helical" evidence="15">
    <location>
        <begin position="109"/>
        <end position="128"/>
    </location>
</feature>
<keyword evidence="9" id="KW-0560">Oxidoreductase</keyword>
<keyword evidence="8 15" id="KW-1133">Transmembrane helix</keyword>
<evidence type="ECO:0000256" key="11">
    <source>
        <dbReference type="ARBA" id="ARBA00023098"/>
    </source>
</evidence>
<dbReference type="PANTHER" id="PTHR21257">
    <property type="entry name" value="DELTA(14)-STEROL REDUCTASE"/>
    <property type="match status" value="1"/>
</dbReference>
<evidence type="ECO:0000256" key="13">
    <source>
        <dbReference type="ARBA" id="ARBA00023166"/>
    </source>
</evidence>
<evidence type="ECO:0000256" key="15">
    <source>
        <dbReference type="SAM" id="Phobius"/>
    </source>
</evidence>
<evidence type="ECO:0000256" key="1">
    <source>
        <dbReference type="ARBA" id="ARBA00004141"/>
    </source>
</evidence>
<feature type="transmembrane region" description="Helical" evidence="15">
    <location>
        <begin position="294"/>
        <end position="313"/>
    </location>
</feature>
<feature type="transmembrane region" description="Helical" evidence="15">
    <location>
        <begin position="20"/>
        <end position="43"/>
    </location>
</feature>
<proteinExistence type="inferred from homology"/>
<evidence type="ECO:0000256" key="6">
    <source>
        <dbReference type="ARBA" id="ARBA00022778"/>
    </source>
</evidence>
<evidence type="ECO:0000256" key="4">
    <source>
        <dbReference type="ARBA" id="ARBA00022516"/>
    </source>
</evidence>
<evidence type="ECO:0000256" key="10">
    <source>
        <dbReference type="ARBA" id="ARBA00023011"/>
    </source>
</evidence>
<keyword evidence="13" id="KW-1207">Sterol metabolism</keyword>
<dbReference type="Gene3D" id="1.20.120.1630">
    <property type="match status" value="1"/>
</dbReference>
<evidence type="ECO:0000313" key="16">
    <source>
        <dbReference type="Proteomes" id="UP000694865"/>
    </source>
</evidence>
<accession>A0ABM0GRT1</accession>
<dbReference type="Pfam" id="PF01222">
    <property type="entry name" value="ERG4_ERG24"/>
    <property type="match status" value="1"/>
</dbReference>
<organism evidence="16 17">
    <name type="scientific">Saccoglossus kowalevskii</name>
    <name type="common">Acorn worm</name>
    <dbReference type="NCBI Taxonomy" id="10224"/>
    <lineage>
        <taxon>Eukaryota</taxon>
        <taxon>Metazoa</taxon>
        <taxon>Hemichordata</taxon>
        <taxon>Enteropneusta</taxon>
        <taxon>Harrimaniidae</taxon>
        <taxon>Saccoglossus</taxon>
    </lineage>
</organism>
<evidence type="ECO:0000256" key="12">
    <source>
        <dbReference type="ARBA" id="ARBA00023136"/>
    </source>
</evidence>
<keyword evidence="4" id="KW-0444">Lipid biosynthesis</keyword>
<dbReference type="PROSITE" id="PS01017">
    <property type="entry name" value="STEROL_REDUCT_1"/>
    <property type="match status" value="1"/>
</dbReference>
<dbReference type="InterPro" id="IPR018083">
    <property type="entry name" value="Sterol_reductase_CS"/>
</dbReference>
<keyword evidence="6" id="KW-0152">Cholesterol biosynthesis</keyword>
<keyword evidence="16" id="KW-1185">Reference proteome</keyword>
<keyword evidence="14" id="KW-0753">Steroid metabolism</keyword>
<comment type="subcellular location">
    <subcellularLocation>
        <location evidence="1">Membrane</location>
        <topology evidence="1">Multi-pass membrane protein</topology>
    </subcellularLocation>
</comment>
<dbReference type="Proteomes" id="UP000694865">
    <property type="component" value="Unplaced"/>
</dbReference>
<evidence type="ECO:0000313" key="17">
    <source>
        <dbReference type="RefSeq" id="XP_002735928.1"/>
    </source>
</evidence>
<evidence type="ECO:0000256" key="7">
    <source>
        <dbReference type="ARBA" id="ARBA00022955"/>
    </source>
</evidence>
<keyword evidence="6" id="KW-0153">Cholesterol metabolism</keyword>
<sequence>MKRAREMKAKSAVVAKTTEYEFMGPVGAVLMVFGLPVTVYYLYFACQPRSCTVLNLAVIPTDVTSYIDKDATLVVLGWFVFQSALYMLPVGRQAQGLPLKSGKRLTYRINAFFAMIVSFITFGFAVYYKYMSTFLYDKYLHLATAAMIFALMLSVFLYIKAKLGPQSALCDRGNSGYFFYDFFMGHELNPRIGSFDLKFFCELRPGLIGWVLLNFGMVAKVCITEGKPSAGIILVSVFQAWYVIDGLWHEECILTTMDIVHDGFGFMLAFGDLVWVPFTYSLQTRYLVDHPLDLSYISIAAIIAIKLAGYAIFRGSNSQKDCFRRNPHDPKLQHLKSISTDSGSRLLISGWWGMVRHPNYFGDILMSIAWSLPCGFSSVLPWFYPIYFTILLIHREQRDSHQCQKKYGKDWTRYCQIVKYRIFPYIY</sequence>
<feature type="transmembrane region" description="Helical" evidence="15">
    <location>
        <begin position="71"/>
        <end position="88"/>
    </location>
</feature>
<protein>
    <submittedName>
        <fullName evidence="17">Lamin-B receptor-like</fullName>
    </submittedName>
</protein>
<feature type="transmembrane region" description="Helical" evidence="15">
    <location>
        <begin position="364"/>
        <end position="393"/>
    </location>
</feature>
<keyword evidence="11" id="KW-0443">Lipid metabolism</keyword>
<comment type="similarity">
    <text evidence="3">Belongs to the ERG4/ERG24 family.</text>
</comment>
<evidence type="ECO:0000256" key="5">
    <source>
        <dbReference type="ARBA" id="ARBA00022692"/>
    </source>
</evidence>
<keyword evidence="7" id="KW-0752">Steroid biosynthesis</keyword>
<name>A0ABM0GRT1_SACKO</name>
<dbReference type="GeneID" id="100374928"/>
<evidence type="ECO:0000256" key="14">
    <source>
        <dbReference type="ARBA" id="ARBA00023221"/>
    </source>
</evidence>
<keyword evidence="5 15" id="KW-0812">Transmembrane</keyword>
<feature type="transmembrane region" description="Helical" evidence="15">
    <location>
        <begin position="140"/>
        <end position="159"/>
    </location>
</feature>
<dbReference type="PANTHER" id="PTHR21257:SF52">
    <property type="entry name" value="DELTA(14)-STEROL REDUCTASE TM7SF2"/>
    <property type="match status" value="1"/>
</dbReference>
<gene>
    <name evidence="17" type="primary">LOC100374928</name>
</gene>
<feature type="transmembrane region" description="Helical" evidence="15">
    <location>
        <begin position="264"/>
        <end position="282"/>
    </location>
</feature>
<evidence type="ECO:0000256" key="8">
    <source>
        <dbReference type="ARBA" id="ARBA00022989"/>
    </source>
</evidence>
<dbReference type="InterPro" id="IPR001171">
    <property type="entry name" value="ERG24_DHCR-like"/>
</dbReference>
<evidence type="ECO:0000256" key="9">
    <source>
        <dbReference type="ARBA" id="ARBA00023002"/>
    </source>
</evidence>
<comment type="pathway">
    <text evidence="2">Steroid biosynthesis; cholesterol biosynthesis.</text>
</comment>
<reference evidence="17" key="1">
    <citation type="submission" date="2025-08" db="UniProtKB">
        <authorList>
            <consortium name="RefSeq"/>
        </authorList>
    </citation>
    <scope>IDENTIFICATION</scope>
    <source>
        <tissue evidence="17">Testes</tissue>
    </source>
</reference>
<keyword evidence="12 15" id="KW-0472">Membrane</keyword>
<evidence type="ECO:0000256" key="3">
    <source>
        <dbReference type="ARBA" id="ARBA00005402"/>
    </source>
</evidence>
<dbReference type="RefSeq" id="XP_002735928.1">
    <property type="nucleotide sequence ID" value="XM_002735882.2"/>
</dbReference>
<keyword evidence="10" id="KW-0756">Sterol biosynthesis</keyword>
<dbReference type="PROSITE" id="PS01018">
    <property type="entry name" value="STEROL_REDUCT_2"/>
    <property type="match status" value="1"/>
</dbReference>
<evidence type="ECO:0000256" key="2">
    <source>
        <dbReference type="ARBA" id="ARBA00004770"/>
    </source>
</evidence>